<comment type="catalytic activity">
    <reaction evidence="7">
        <text>arsenic triglutathione + 2 [thioredoxin]-dithiol + 2 S-adenosyl-L-methionine + H2O = dimethylarsinous acid + 2 [thioredoxin]-disulfide + 3 glutathione + 2 S-adenosyl-L-homocysteine + 2 H(+)</text>
        <dbReference type="Rhea" id="RHEA:69464"/>
        <dbReference type="Rhea" id="RHEA-COMP:10698"/>
        <dbReference type="Rhea" id="RHEA-COMP:10700"/>
        <dbReference type="ChEBI" id="CHEBI:15377"/>
        <dbReference type="ChEBI" id="CHEBI:15378"/>
        <dbReference type="ChEBI" id="CHEBI:23808"/>
        <dbReference type="ChEBI" id="CHEBI:29950"/>
        <dbReference type="ChEBI" id="CHEBI:50058"/>
        <dbReference type="ChEBI" id="CHEBI:57856"/>
        <dbReference type="ChEBI" id="CHEBI:57925"/>
        <dbReference type="ChEBI" id="CHEBI:59789"/>
        <dbReference type="ChEBI" id="CHEBI:183640"/>
        <dbReference type="EC" id="2.1.1.137"/>
    </reaction>
</comment>
<dbReference type="InterPro" id="IPR025714">
    <property type="entry name" value="Methyltranfer_dom"/>
</dbReference>
<protein>
    <recommendedName>
        <fullName evidence="5">Arsenite methyltransferase</fullName>
        <ecNumber evidence="4">2.1.1.137</ecNumber>
    </recommendedName>
</protein>
<keyword evidence="2" id="KW-0949">S-adenosyl-L-methionine</keyword>
<reference evidence="10 11" key="1">
    <citation type="submission" date="2016-03" db="EMBL/GenBank/DDBJ databases">
        <title>Comparative genomics of Pseudogymnoascus destructans, the fungus causing white-nose syndrome of bats.</title>
        <authorList>
            <person name="Palmer J.M."/>
            <person name="Drees K.P."/>
            <person name="Foster J.T."/>
            <person name="Lindner D.L."/>
        </authorList>
    </citation>
    <scope>NUCLEOTIDE SEQUENCE [LARGE SCALE GENOMIC DNA]</scope>
    <source>
        <strain evidence="10 11">UAMH 10579</strain>
    </source>
</reference>
<dbReference type="EC" id="2.1.1.137" evidence="4"/>
<gene>
    <name evidence="10" type="ORF">VE01_00672</name>
</gene>
<reference evidence="11" key="2">
    <citation type="journal article" date="2018" name="Nat. Commun.">
        <title>Extreme sensitivity to ultraviolet light in the fungal pathogen causing white-nose syndrome of bats.</title>
        <authorList>
            <person name="Palmer J.M."/>
            <person name="Drees K.P."/>
            <person name="Foster J.T."/>
            <person name="Lindner D.L."/>
        </authorList>
    </citation>
    <scope>NUCLEOTIDE SEQUENCE [LARGE SCALE GENOMIC DNA]</scope>
    <source>
        <strain evidence="11">UAMH 10579</strain>
    </source>
</reference>
<dbReference type="RefSeq" id="XP_059320082.1">
    <property type="nucleotide sequence ID" value="XM_059463293.1"/>
</dbReference>
<dbReference type="PANTHER" id="PTHR43675">
    <property type="entry name" value="ARSENITE METHYLTRANSFERASE"/>
    <property type="match status" value="1"/>
</dbReference>
<keyword evidence="1" id="KW-0808">Transferase</keyword>
<dbReference type="STRING" id="342668.A0A2P2SVX5"/>
<comment type="similarity">
    <text evidence="3">Belongs to the methyltransferase superfamily. Arsenite methyltransferase family.</text>
</comment>
<comment type="catalytic activity">
    <reaction evidence="6">
        <text>arsenic triglutathione + [thioredoxin]-dithiol + S-adenosyl-L-methionine + 2 H2O = methylarsonous acid + [thioredoxin]-disulfide + 3 glutathione + S-adenosyl-L-homocysteine + H(+)</text>
        <dbReference type="Rhea" id="RHEA:69460"/>
        <dbReference type="Rhea" id="RHEA-COMP:10698"/>
        <dbReference type="Rhea" id="RHEA-COMP:10700"/>
        <dbReference type="ChEBI" id="CHEBI:15377"/>
        <dbReference type="ChEBI" id="CHEBI:15378"/>
        <dbReference type="ChEBI" id="CHEBI:17826"/>
        <dbReference type="ChEBI" id="CHEBI:29950"/>
        <dbReference type="ChEBI" id="CHEBI:50058"/>
        <dbReference type="ChEBI" id="CHEBI:57856"/>
        <dbReference type="ChEBI" id="CHEBI:57925"/>
        <dbReference type="ChEBI" id="CHEBI:59789"/>
        <dbReference type="ChEBI" id="CHEBI:183640"/>
        <dbReference type="EC" id="2.1.1.137"/>
    </reaction>
</comment>
<evidence type="ECO:0000256" key="1">
    <source>
        <dbReference type="ARBA" id="ARBA00022679"/>
    </source>
</evidence>
<evidence type="ECO:0000256" key="3">
    <source>
        <dbReference type="ARBA" id="ARBA00034487"/>
    </source>
</evidence>
<name>A0A2P2SVX5_9PEZI</name>
<dbReference type="GeneID" id="28834058"/>
<evidence type="ECO:0000256" key="7">
    <source>
        <dbReference type="ARBA" id="ARBA00047943"/>
    </source>
</evidence>
<accession>A0A2P2SVX5</accession>
<dbReference type="EMBL" id="KV460207">
    <property type="protein sequence ID" value="OBU01001.2"/>
    <property type="molecule type" value="Genomic_DNA"/>
</dbReference>
<evidence type="ECO:0000313" key="11">
    <source>
        <dbReference type="Proteomes" id="UP000091956"/>
    </source>
</evidence>
<evidence type="ECO:0000256" key="6">
    <source>
        <dbReference type="ARBA" id="ARBA00047941"/>
    </source>
</evidence>
<dbReference type="CDD" id="cd02440">
    <property type="entry name" value="AdoMet_MTases"/>
    <property type="match status" value="1"/>
</dbReference>
<dbReference type="Gene3D" id="3.40.50.150">
    <property type="entry name" value="Vaccinia Virus protein VP39"/>
    <property type="match status" value="1"/>
</dbReference>
<evidence type="ECO:0000256" key="8">
    <source>
        <dbReference type="ARBA" id="ARBA00048428"/>
    </source>
</evidence>
<organism evidence="10 11">
    <name type="scientific">Pseudogymnoascus verrucosus</name>
    <dbReference type="NCBI Taxonomy" id="342668"/>
    <lineage>
        <taxon>Eukaryota</taxon>
        <taxon>Fungi</taxon>
        <taxon>Dikarya</taxon>
        <taxon>Ascomycota</taxon>
        <taxon>Pezizomycotina</taxon>
        <taxon>Leotiomycetes</taxon>
        <taxon>Thelebolales</taxon>
        <taxon>Thelebolaceae</taxon>
        <taxon>Pseudogymnoascus</taxon>
    </lineage>
</organism>
<dbReference type="GO" id="GO:0030791">
    <property type="term" value="F:arsenite methyltransferase activity"/>
    <property type="evidence" value="ECO:0007669"/>
    <property type="project" value="UniProtKB-EC"/>
</dbReference>
<evidence type="ECO:0000256" key="2">
    <source>
        <dbReference type="ARBA" id="ARBA00022691"/>
    </source>
</evidence>
<dbReference type="SUPFAM" id="SSF53335">
    <property type="entry name" value="S-adenosyl-L-methionine-dependent methyltransferases"/>
    <property type="match status" value="1"/>
</dbReference>
<evidence type="ECO:0000256" key="5">
    <source>
        <dbReference type="ARBA" id="ARBA00034545"/>
    </source>
</evidence>
<dbReference type="InterPro" id="IPR029063">
    <property type="entry name" value="SAM-dependent_MTases_sf"/>
</dbReference>
<dbReference type="AlphaFoldDB" id="A0A2P2SVX5"/>
<evidence type="ECO:0000256" key="4">
    <source>
        <dbReference type="ARBA" id="ARBA00034521"/>
    </source>
</evidence>
<dbReference type="Proteomes" id="UP000091956">
    <property type="component" value="Unassembled WGS sequence"/>
</dbReference>
<dbReference type="PANTHER" id="PTHR43675:SF8">
    <property type="entry name" value="ARSENITE METHYLTRANSFERASE"/>
    <property type="match status" value="1"/>
</dbReference>
<sequence length="343" mass="36458">MSDLYAKVNDHYSSLAREDTAANEEHIRKVALSFGYNPADLSSIPDGANLGVSCGNPLAIAGLKEVFLSASVSSAAFSSRFPKLLPSPPYLRPHPSTPLLVLQPPQSIAYKRPQHENTKANIPQGETVIDLGSGGGFDVFQAARKVGPTGKSIGVDISDDMLDLANKNLSKSDLKNVSFVKAPITAITLPSGDADCIISNCVINLVPGADKALVFSEIWRLLRPGGRVAVSDILARKELSPELKGHLGLYVGCISGASLVGEYEAWLRGVGFQDVLIVDKKSDLNIYKERTDAEEKGCGAPAVGSSSCCGTKIPITEKDDVANIDFNEWVGSFEVYAVKPADA</sequence>
<evidence type="ECO:0000313" key="10">
    <source>
        <dbReference type="EMBL" id="OBU01001.2"/>
    </source>
</evidence>
<keyword evidence="11" id="KW-1185">Reference proteome</keyword>
<dbReference type="Pfam" id="PF13847">
    <property type="entry name" value="Methyltransf_31"/>
    <property type="match status" value="1"/>
</dbReference>
<evidence type="ECO:0000259" key="9">
    <source>
        <dbReference type="Pfam" id="PF13847"/>
    </source>
</evidence>
<feature type="domain" description="Methyltransferase" evidence="9">
    <location>
        <begin position="124"/>
        <end position="267"/>
    </location>
</feature>
<proteinExistence type="inferred from homology"/>
<dbReference type="InterPro" id="IPR026669">
    <property type="entry name" value="Arsenite_MeTrfase-like"/>
</dbReference>
<comment type="catalytic activity">
    <reaction evidence="8">
        <text>arsenic triglutathione + 3 [thioredoxin]-dithiol + 3 S-adenosyl-L-methionine = trimethylarsine + 3 [thioredoxin]-disulfide + 3 glutathione + 3 S-adenosyl-L-homocysteine + 3 H(+)</text>
        <dbReference type="Rhea" id="RHEA:69432"/>
        <dbReference type="Rhea" id="RHEA-COMP:10698"/>
        <dbReference type="Rhea" id="RHEA-COMP:10700"/>
        <dbReference type="ChEBI" id="CHEBI:15378"/>
        <dbReference type="ChEBI" id="CHEBI:27130"/>
        <dbReference type="ChEBI" id="CHEBI:29950"/>
        <dbReference type="ChEBI" id="CHEBI:50058"/>
        <dbReference type="ChEBI" id="CHEBI:57856"/>
        <dbReference type="ChEBI" id="CHEBI:57925"/>
        <dbReference type="ChEBI" id="CHEBI:59789"/>
        <dbReference type="ChEBI" id="CHEBI:183640"/>
        <dbReference type="EC" id="2.1.1.137"/>
    </reaction>
</comment>